<sequence length="104" mass="12558">MKNRKIREIEENSRLADATIKGHADDRARWIAQMEDLRTEMANDREQAARELTRATEESASYWAYIIFVSNERRELELMAIKYGWKPQPPKLMSFQEWRRENKR</sequence>
<dbReference type="EMBL" id="AP009045">
    <property type="protein sequence ID" value="BAF56036.1"/>
    <property type="molecule type" value="Genomic_DNA"/>
</dbReference>
<evidence type="ECO:0000313" key="2">
    <source>
        <dbReference type="EMBL" id="BAF56036.1"/>
    </source>
</evidence>
<gene>
    <name evidence="2" type="ordered locus">cgR_p0023</name>
</gene>
<name>A0AB72VEU9_CORGB</name>
<feature type="coiled-coil region" evidence="1">
    <location>
        <begin position="27"/>
        <end position="58"/>
    </location>
</feature>
<protein>
    <submittedName>
        <fullName evidence="2">Uncharacterized protein</fullName>
    </submittedName>
</protein>
<accession>A0AB72VEU9</accession>
<dbReference type="Proteomes" id="UP000006698">
    <property type="component" value="Plasmid pCGR1"/>
</dbReference>
<geneLocation type="plasmid" evidence="2">
    <name>pCGR1</name>
</geneLocation>
<keyword evidence="1" id="KW-0175">Coiled coil</keyword>
<organism evidence="2">
    <name type="scientific">Corynebacterium glutamicum (strain R)</name>
    <dbReference type="NCBI Taxonomy" id="340322"/>
    <lineage>
        <taxon>Bacteria</taxon>
        <taxon>Bacillati</taxon>
        <taxon>Actinomycetota</taxon>
        <taxon>Actinomycetes</taxon>
        <taxon>Mycobacteriales</taxon>
        <taxon>Corynebacteriaceae</taxon>
        <taxon>Corynebacterium</taxon>
    </lineage>
</organism>
<reference evidence="2" key="1">
    <citation type="journal article" date="2007" name="Microbiology">
        <title>Comparative analysis of the Corynebacterium glutamicum group and complete genome sequence of strain R.</title>
        <authorList>
            <person name="Yukawa H."/>
            <person name="Omumasaba C.A."/>
            <person name="Nonaka H."/>
            <person name="Kos P."/>
            <person name="Okai N."/>
            <person name="Suzuki N."/>
            <person name="Suda M."/>
            <person name="Tsuge Y."/>
            <person name="Watanabe J."/>
            <person name="Ikeda Y."/>
            <person name="Vertes A.A."/>
            <person name="Inui M."/>
        </authorList>
    </citation>
    <scope>NUCLEOTIDE SEQUENCE</scope>
    <source>
        <strain evidence="2">R</strain>
        <plasmid evidence="2">pCGR1</plasmid>
    </source>
</reference>
<dbReference type="KEGG" id="cgt:cgR_p0023"/>
<evidence type="ECO:0000256" key="1">
    <source>
        <dbReference type="SAM" id="Coils"/>
    </source>
</evidence>
<proteinExistence type="predicted"/>
<keyword evidence="2" id="KW-0614">Plasmid</keyword>
<dbReference type="AlphaFoldDB" id="A0AB72VEU9"/>